<proteinExistence type="predicted"/>
<dbReference type="AlphaFoldDB" id="A0A8D8ZBP3"/>
<feature type="region of interest" description="Disordered" evidence="1">
    <location>
        <begin position="1"/>
        <end position="20"/>
    </location>
</feature>
<name>A0A8D8ZBP3_9HEMI</name>
<evidence type="ECO:0000256" key="1">
    <source>
        <dbReference type="SAM" id="MobiDB-lite"/>
    </source>
</evidence>
<reference evidence="2" key="1">
    <citation type="submission" date="2021-05" db="EMBL/GenBank/DDBJ databases">
        <authorList>
            <person name="Alioto T."/>
            <person name="Alioto T."/>
            <person name="Gomez Garrido J."/>
        </authorList>
    </citation>
    <scope>NUCLEOTIDE SEQUENCE</scope>
</reference>
<protein>
    <submittedName>
        <fullName evidence="2">Uncharacterized protein</fullName>
    </submittedName>
</protein>
<organism evidence="2">
    <name type="scientific">Cacopsylla melanoneura</name>
    <dbReference type="NCBI Taxonomy" id="428564"/>
    <lineage>
        <taxon>Eukaryota</taxon>
        <taxon>Metazoa</taxon>
        <taxon>Ecdysozoa</taxon>
        <taxon>Arthropoda</taxon>
        <taxon>Hexapoda</taxon>
        <taxon>Insecta</taxon>
        <taxon>Pterygota</taxon>
        <taxon>Neoptera</taxon>
        <taxon>Paraneoptera</taxon>
        <taxon>Hemiptera</taxon>
        <taxon>Sternorrhyncha</taxon>
        <taxon>Psylloidea</taxon>
        <taxon>Psyllidae</taxon>
        <taxon>Psyllinae</taxon>
        <taxon>Cacopsylla</taxon>
    </lineage>
</organism>
<dbReference type="EMBL" id="HBUF01477210">
    <property type="protein sequence ID" value="CAG6744873.1"/>
    <property type="molecule type" value="Transcribed_RNA"/>
</dbReference>
<accession>A0A8D8ZBP3</accession>
<evidence type="ECO:0000313" key="2">
    <source>
        <dbReference type="EMBL" id="CAG6744873.1"/>
    </source>
</evidence>
<sequence>MLGMNKPGSARASDDSDEHHVSKHCWRTKRTYIRLLYSVILGFFKKPGNGSIHQSITLSIDSLGLVKKRYARSSIKAVYIREEIQDLFRDHQRFVCLLRMLSNFCMSNILRFT</sequence>